<dbReference type="InterPro" id="IPR000008">
    <property type="entry name" value="C2_dom"/>
</dbReference>
<dbReference type="PROSITE" id="PS50004">
    <property type="entry name" value="C2"/>
    <property type="match status" value="1"/>
</dbReference>
<dbReference type="EMBL" id="JAUUTY010000006">
    <property type="protein sequence ID" value="KAK1613839.1"/>
    <property type="molecule type" value="Genomic_DNA"/>
</dbReference>
<dbReference type="AlphaFoldDB" id="A0AAD8R5K6"/>
<dbReference type="InterPro" id="IPR035892">
    <property type="entry name" value="C2_domain_sf"/>
</dbReference>
<name>A0AAD8R5K6_LOLMU</name>
<comment type="caution">
    <text evidence="2">The sequence shown here is derived from an EMBL/GenBank/DDBJ whole genome shotgun (WGS) entry which is preliminary data.</text>
</comment>
<dbReference type="PANTHER" id="PTHR32246">
    <property type="entry name" value="INGRESSION PROTEIN FIC1"/>
    <property type="match status" value="1"/>
</dbReference>
<proteinExistence type="predicted"/>
<dbReference type="SMART" id="SM00239">
    <property type="entry name" value="C2"/>
    <property type="match status" value="1"/>
</dbReference>
<dbReference type="Gene3D" id="2.60.40.150">
    <property type="entry name" value="C2 domain"/>
    <property type="match status" value="1"/>
</dbReference>
<dbReference type="CDD" id="cd04051">
    <property type="entry name" value="C2_SRC2_like"/>
    <property type="match status" value="1"/>
</dbReference>
<dbReference type="GO" id="GO:0006952">
    <property type="term" value="P:defense response"/>
    <property type="evidence" value="ECO:0007669"/>
    <property type="project" value="InterPro"/>
</dbReference>
<dbReference type="InterPro" id="IPR044750">
    <property type="entry name" value="C2_SRC2/BAP"/>
</dbReference>
<gene>
    <name evidence="2" type="ORF">QYE76_019356</name>
</gene>
<feature type="domain" description="C2" evidence="1">
    <location>
        <begin position="1"/>
        <end position="111"/>
    </location>
</feature>
<dbReference type="PANTHER" id="PTHR32246:SF24">
    <property type="entry name" value="OS07G0670200 PROTEIN"/>
    <property type="match status" value="1"/>
</dbReference>
<organism evidence="2 3">
    <name type="scientific">Lolium multiflorum</name>
    <name type="common">Italian ryegrass</name>
    <name type="synonym">Lolium perenne subsp. multiflorum</name>
    <dbReference type="NCBI Taxonomy" id="4521"/>
    <lineage>
        <taxon>Eukaryota</taxon>
        <taxon>Viridiplantae</taxon>
        <taxon>Streptophyta</taxon>
        <taxon>Embryophyta</taxon>
        <taxon>Tracheophyta</taxon>
        <taxon>Spermatophyta</taxon>
        <taxon>Magnoliopsida</taxon>
        <taxon>Liliopsida</taxon>
        <taxon>Poales</taxon>
        <taxon>Poaceae</taxon>
        <taxon>BOP clade</taxon>
        <taxon>Pooideae</taxon>
        <taxon>Poodae</taxon>
        <taxon>Poeae</taxon>
        <taxon>Poeae Chloroplast Group 2 (Poeae type)</taxon>
        <taxon>Loliodinae</taxon>
        <taxon>Loliinae</taxon>
        <taxon>Lolium</taxon>
    </lineage>
</organism>
<reference evidence="2" key="1">
    <citation type="submission" date="2023-07" db="EMBL/GenBank/DDBJ databases">
        <title>A chromosome-level genome assembly of Lolium multiflorum.</title>
        <authorList>
            <person name="Chen Y."/>
            <person name="Copetti D."/>
            <person name="Kolliker R."/>
            <person name="Studer B."/>
        </authorList>
    </citation>
    <scope>NUCLEOTIDE SEQUENCE</scope>
    <source>
        <strain evidence="2">02402/16</strain>
        <tissue evidence="2">Leaf</tissue>
    </source>
</reference>
<dbReference type="SUPFAM" id="SSF49562">
    <property type="entry name" value="C2 domain (Calcium/lipid-binding domain, CaLB)"/>
    <property type="match status" value="1"/>
</dbReference>
<sequence length="126" mass="13761">MAYRVLEVTLLSAKDLKNVNLITRMEVYAVATISGDPITRQCTPPDPYGGRNPTWNATLRFDVPPTAEEAKGGCLHILLRAERTFGADRDVGEVIVPLPEVLTGGGLGAPNMPQFASYQVRKVHRT</sequence>
<evidence type="ECO:0000259" key="1">
    <source>
        <dbReference type="PROSITE" id="PS50004"/>
    </source>
</evidence>
<evidence type="ECO:0000313" key="2">
    <source>
        <dbReference type="EMBL" id="KAK1613839.1"/>
    </source>
</evidence>
<keyword evidence="3" id="KW-1185">Reference proteome</keyword>
<protein>
    <recommendedName>
        <fullName evidence="1">C2 domain-containing protein</fullName>
    </recommendedName>
</protein>
<accession>A0AAD8R5K6</accession>
<dbReference type="Pfam" id="PF00168">
    <property type="entry name" value="C2"/>
    <property type="match status" value="1"/>
</dbReference>
<dbReference type="Proteomes" id="UP001231189">
    <property type="component" value="Unassembled WGS sequence"/>
</dbReference>
<evidence type="ECO:0000313" key="3">
    <source>
        <dbReference type="Proteomes" id="UP001231189"/>
    </source>
</evidence>